<dbReference type="InterPro" id="IPR040221">
    <property type="entry name" value="CDCA7/CDA7L"/>
</dbReference>
<keyword evidence="4" id="KW-1017">Isopeptide bond</keyword>
<dbReference type="InParanoid" id="A0A1Y1XAV8"/>
<evidence type="ECO:0000256" key="5">
    <source>
        <dbReference type="ARBA" id="ARBA00022553"/>
    </source>
</evidence>
<dbReference type="InterPro" id="IPR018866">
    <property type="entry name" value="Znf-4CXXC_R1"/>
</dbReference>
<dbReference type="Proteomes" id="UP000193498">
    <property type="component" value="Unassembled WGS sequence"/>
</dbReference>
<organism evidence="11 12">
    <name type="scientific">Basidiobolus meristosporus CBS 931.73</name>
    <dbReference type="NCBI Taxonomy" id="1314790"/>
    <lineage>
        <taxon>Eukaryota</taxon>
        <taxon>Fungi</taxon>
        <taxon>Fungi incertae sedis</taxon>
        <taxon>Zoopagomycota</taxon>
        <taxon>Entomophthoromycotina</taxon>
        <taxon>Basidiobolomycetes</taxon>
        <taxon>Basidiobolales</taxon>
        <taxon>Basidiobolaceae</taxon>
        <taxon>Basidiobolus</taxon>
    </lineage>
</organism>
<dbReference type="PANTHER" id="PTHR31169">
    <property type="entry name" value="OS05G0300700 PROTEIN"/>
    <property type="match status" value="1"/>
</dbReference>
<sequence length="250" mass="28241">MNDYEVERQKRIEANKLLLQSLGLSEEKIPKVTPKVKVVARSSPTPPVEDPIYSFVCTATHNKPVVLIPKVRRSSRARGRKSYTDSYTAVKNEDDDPDFDFVAYLFEAEEVDGYSFTQRRRSAASRKPTRRVPGVRYQGNRVYDSLRGSTCHQCRQKTMDEKVRCTNVIDGVRCNVLLDDMCITNRYGMTVKQAKASGNWLCPVCQGICNCSICRRRKGLPPTGILAHVCDRLGYASAAELLASKQVKRK</sequence>
<evidence type="ECO:0000256" key="4">
    <source>
        <dbReference type="ARBA" id="ARBA00022499"/>
    </source>
</evidence>
<feature type="domain" description="Zinc-finger" evidence="10">
    <location>
        <begin position="143"/>
        <end position="242"/>
    </location>
</feature>
<keyword evidence="8" id="KW-0804">Transcription</keyword>
<dbReference type="Pfam" id="PF10497">
    <property type="entry name" value="zf-4CXXC_R1"/>
    <property type="match status" value="1"/>
</dbReference>
<keyword evidence="7" id="KW-0805">Transcription regulation</keyword>
<keyword evidence="3" id="KW-0963">Cytoplasm</keyword>
<evidence type="ECO:0000256" key="2">
    <source>
        <dbReference type="ARBA" id="ARBA00004496"/>
    </source>
</evidence>
<dbReference type="EMBL" id="MCFE01000658">
    <property type="protein sequence ID" value="ORX82853.1"/>
    <property type="molecule type" value="Genomic_DNA"/>
</dbReference>
<keyword evidence="9" id="KW-0539">Nucleus</keyword>
<proteinExistence type="predicted"/>
<dbReference type="AlphaFoldDB" id="A0A1Y1XAV8"/>
<dbReference type="GO" id="GO:0005737">
    <property type="term" value="C:cytoplasm"/>
    <property type="evidence" value="ECO:0007669"/>
    <property type="project" value="UniProtKB-SubCell"/>
</dbReference>
<evidence type="ECO:0000259" key="10">
    <source>
        <dbReference type="Pfam" id="PF10497"/>
    </source>
</evidence>
<evidence type="ECO:0000256" key="7">
    <source>
        <dbReference type="ARBA" id="ARBA00023015"/>
    </source>
</evidence>
<dbReference type="GO" id="GO:0005634">
    <property type="term" value="C:nucleus"/>
    <property type="evidence" value="ECO:0007669"/>
    <property type="project" value="UniProtKB-SubCell"/>
</dbReference>
<dbReference type="OrthoDB" id="298344at2759"/>
<keyword evidence="12" id="KW-1185">Reference proteome</keyword>
<gene>
    <name evidence="11" type="ORF">K493DRAFT_90700</name>
</gene>
<protein>
    <recommendedName>
        <fullName evidence="10">Zinc-finger domain-containing protein</fullName>
    </recommendedName>
</protein>
<dbReference type="STRING" id="1314790.A0A1Y1XAV8"/>
<evidence type="ECO:0000256" key="1">
    <source>
        <dbReference type="ARBA" id="ARBA00004123"/>
    </source>
</evidence>
<evidence type="ECO:0000256" key="9">
    <source>
        <dbReference type="ARBA" id="ARBA00023242"/>
    </source>
</evidence>
<evidence type="ECO:0000256" key="3">
    <source>
        <dbReference type="ARBA" id="ARBA00022490"/>
    </source>
</evidence>
<comment type="subcellular location">
    <subcellularLocation>
        <location evidence="2">Cytoplasm</location>
    </subcellularLocation>
    <subcellularLocation>
        <location evidence="1">Nucleus</location>
    </subcellularLocation>
</comment>
<keyword evidence="5" id="KW-0597">Phosphoprotein</keyword>
<comment type="caution">
    <text evidence="11">The sequence shown here is derived from an EMBL/GenBank/DDBJ whole genome shotgun (WGS) entry which is preliminary data.</text>
</comment>
<reference evidence="11 12" key="1">
    <citation type="submission" date="2016-07" db="EMBL/GenBank/DDBJ databases">
        <title>Pervasive Adenine N6-methylation of Active Genes in Fungi.</title>
        <authorList>
            <consortium name="DOE Joint Genome Institute"/>
            <person name="Mondo S.J."/>
            <person name="Dannebaum R.O."/>
            <person name="Kuo R.C."/>
            <person name="Labutti K."/>
            <person name="Haridas S."/>
            <person name="Kuo A."/>
            <person name="Salamov A."/>
            <person name="Ahrendt S.R."/>
            <person name="Lipzen A."/>
            <person name="Sullivan W."/>
            <person name="Andreopoulos W.B."/>
            <person name="Clum A."/>
            <person name="Lindquist E."/>
            <person name="Daum C."/>
            <person name="Ramamoorthy G.K."/>
            <person name="Gryganskyi A."/>
            <person name="Culley D."/>
            <person name="Magnuson J.K."/>
            <person name="James T.Y."/>
            <person name="O'Malley M.A."/>
            <person name="Stajich J.E."/>
            <person name="Spatafora J.W."/>
            <person name="Visel A."/>
            <person name="Grigoriev I.V."/>
        </authorList>
    </citation>
    <scope>NUCLEOTIDE SEQUENCE [LARGE SCALE GENOMIC DNA]</scope>
    <source>
        <strain evidence="11 12">CBS 931.73</strain>
    </source>
</reference>
<accession>A0A1Y1XAV8</accession>
<dbReference type="PANTHER" id="PTHR31169:SF8">
    <property type="entry name" value="ZINC-FINGER DOMAIN OF MONOAMINE-OXIDASE A REPRESSOR R1 PROTEIN"/>
    <property type="match status" value="1"/>
</dbReference>
<keyword evidence="6" id="KW-0832">Ubl conjugation</keyword>
<name>A0A1Y1XAV8_9FUNG</name>
<evidence type="ECO:0000313" key="11">
    <source>
        <dbReference type="EMBL" id="ORX82853.1"/>
    </source>
</evidence>
<dbReference type="GO" id="GO:0006355">
    <property type="term" value="P:regulation of DNA-templated transcription"/>
    <property type="evidence" value="ECO:0007669"/>
    <property type="project" value="InterPro"/>
</dbReference>
<evidence type="ECO:0000256" key="6">
    <source>
        <dbReference type="ARBA" id="ARBA00022843"/>
    </source>
</evidence>
<evidence type="ECO:0000313" key="12">
    <source>
        <dbReference type="Proteomes" id="UP000193498"/>
    </source>
</evidence>
<evidence type="ECO:0000256" key="8">
    <source>
        <dbReference type="ARBA" id="ARBA00023163"/>
    </source>
</evidence>